<evidence type="ECO:0008006" key="4">
    <source>
        <dbReference type="Google" id="ProtNLM"/>
    </source>
</evidence>
<organism evidence="2 3">
    <name type="scientific">Paraburkholderia denitrificans</name>
    <dbReference type="NCBI Taxonomy" id="694025"/>
    <lineage>
        <taxon>Bacteria</taxon>
        <taxon>Pseudomonadati</taxon>
        <taxon>Pseudomonadota</taxon>
        <taxon>Betaproteobacteria</taxon>
        <taxon>Burkholderiales</taxon>
        <taxon>Burkholderiaceae</taxon>
        <taxon>Paraburkholderia</taxon>
    </lineage>
</organism>
<sequence>MTGSDKKTFATTAACAAAFPFLAGHMVVGFSELARLNLSMYAAVLAGVQNNRESMLPLQTPVPLAWNQTGGVPPFAAQFAVPTSTVIEMTLQTSAALSRFALDGYVETVRHATAAIAAMARSVDAMMKSAIPVSDDSGDAVAAIPPATLQDSARKDVDSVAGAAPTARRRRSP</sequence>
<dbReference type="RefSeq" id="WP_377713112.1">
    <property type="nucleotide sequence ID" value="NZ_JBHSMP010000020.1"/>
</dbReference>
<evidence type="ECO:0000313" key="3">
    <source>
        <dbReference type="Proteomes" id="UP001596103"/>
    </source>
</evidence>
<reference evidence="3" key="1">
    <citation type="journal article" date="2019" name="Int. J. Syst. Evol. Microbiol.">
        <title>The Global Catalogue of Microorganisms (GCM) 10K type strain sequencing project: providing services to taxonomists for standard genome sequencing and annotation.</title>
        <authorList>
            <consortium name="The Broad Institute Genomics Platform"/>
            <consortium name="The Broad Institute Genome Sequencing Center for Infectious Disease"/>
            <person name="Wu L."/>
            <person name="Ma J."/>
        </authorList>
    </citation>
    <scope>NUCLEOTIDE SEQUENCE [LARGE SCALE GENOMIC DNA]</scope>
    <source>
        <strain evidence="3">CCUG 56042</strain>
    </source>
</reference>
<comment type="caution">
    <text evidence="2">The sequence shown here is derived from an EMBL/GenBank/DDBJ whole genome shotgun (WGS) entry which is preliminary data.</text>
</comment>
<evidence type="ECO:0000256" key="1">
    <source>
        <dbReference type="SAM" id="MobiDB-lite"/>
    </source>
</evidence>
<protein>
    <recommendedName>
        <fullName evidence="4">Phasin family protein</fullName>
    </recommendedName>
</protein>
<name>A0ABW0JCC1_9BURK</name>
<dbReference type="EMBL" id="JBHSMP010000020">
    <property type="protein sequence ID" value="MFC5430563.1"/>
    <property type="molecule type" value="Genomic_DNA"/>
</dbReference>
<dbReference type="Proteomes" id="UP001596103">
    <property type="component" value="Unassembled WGS sequence"/>
</dbReference>
<evidence type="ECO:0000313" key="2">
    <source>
        <dbReference type="EMBL" id="MFC5430563.1"/>
    </source>
</evidence>
<feature type="region of interest" description="Disordered" evidence="1">
    <location>
        <begin position="136"/>
        <end position="173"/>
    </location>
</feature>
<accession>A0ABW0JCC1</accession>
<keyword evidence="3" id="KW-1185">Reference proteome</keyword>
<gene>
    <name evidence="2" type="ORF">ACFPTO_17405</name>
</gene>
<proteinExistence type="predicted"/>